<evidence type="ECO:0000259" key="2">
    <source>
        <dbReference type="Pfam" id="PF03446"/>
    </source>
</evidence>
<dbReference type="GO" id="GO:0050661">
    <property type="term" value="F:NADP binding"/>
    <property type="evidence" value="ECO:0007669"/>
    <property type="project" value="InterPro"/>
</dbReference>
<name>A0A9W9FJC5_9EURO</name>
<comment type="caution">
    <text evidence="3">The sequence shown here is derived from an EMBL/GenBank/DDBJ whole genome shotgun (WGS) entry which is preliminary data.</text>
</comment>
<dbReference type="InterPro" id="IPR006115">
    <property type="entry name" value="6PGDH_NADP-bd"/>
</dbReference>
<accession>A0A9W9FJC5</accession>
<keyword evidence="4" id="KW-1185">Reference proteome</keyword>
<keyword evidence="1" id="KW-0472">Membrane</keyword>
<dbReference type="InterPro" id="IPR036291">
    <property type="entry name" value="NAD(P)-bd_dom_sf"/>
</dbReference>
<dbReference type="Proteomes" id="UP001149165">
    <property type="component" value="Unassembled WGS sequence"/>
</dbReference>
<reference evidence="3" key="2">
    <citation type="journal article" date="2023" name="IMA Fungus">
        <title>Comparative genomic study of the Penicillium genus elucidates a diverse pangenome and 15 lateral gene transfer events.</title>
        <authorList>
            <person name="Petersen C."/>
            <person name="Sorensen T."/>
            <person name="Nielsen M.R."/>
            <person name="Sondergaard T.E."/>
            <person name="Sorensen J.L."/>
            <person name="Fitzpatrick D.A."/>
            <person name="Frisvad J.C."/>
            <person name="Nielsen K.L."/>
        </authorList>
    </citation>
    <scope>NUCLEOTIDE SEQUENCE</scope>
    <source>
        <strain evidence="3">IBT 30069</strain>
    </source>
</reference>
<evidence type="ECO:0000256" key="1">
    <source>
        <dbReference type="SAM" id="Phobius"/>
    </source>
</evidence>
<dbReference type="OrthoDB" id="21615at2759"/>
<reference evidence="3" key="1">
    <citation type="submission" date="2022-11" db="EMBL/GenBank/DDBJ databases">
        <authorList>
            <person name="Petersen C."/>
        </authorList>
    </citation>
    <scope>NUCLEOTIDE SEQUENCE</scope>
    <source>
        <strain evidence="3">IBT 30069</strain>
    </source>
</reference>
<keyword evidence="1" id="KW-0812">Transmembrane</keyword>
<protein>
    <submittedName>
        <fullName evidence="3">3-hydroxyisobutyrate dehydrogenase</fullName>
    </submittedName>
</protein>
<dbReference type="AlphaFoldDB" id="A0A9W9FJC5"/>
<dbReference type="EMBL" id="JAPQKH010000004">
    <property type="protein sequence ID" value="KAJ5101215.1"/>
    <property type="molecule type" value="Genomic_DNA"/>
</dbReference>
<feature type="domain" description="6-phosphogluconate dehydrogenase NADP-binding" evidence="2">
    <location>
        <begin position="7"/>
        <end position="53"/>
    </location>
</feature>
<dbReference type="Gene3D" id="3.40.50.720">
    <property type="entry name" value="NAD(P)-binding Rossmann-like Domain"/>
    <property type="match status" value="1"/>
</dbReference>
<sequence length="66" mass="7171">MADITWGFIGLGNIGYPIALNLRKKMKSTHKLIVMDLNKEAVQRCVTEVTDLAGSGHGSNLMPVDT</sequence>
<feature type="transmembrane region" description="Helical" evidence="1">
    <location>
        <begin position="6"/>
        <end position="22"/>
    </location>
</feature>
<evidence type="ECO:0000313" key="4">
    <source>
        <dbReference type="Proteomes" id="UP001149165"/>
    </source>
</evidence>
<keyword evidence="1" id="KW-1133">Transmembrane helix</keyword>
<dbReference type="SUPFAM" id="SSF51735">
    <property type="entry name" value="NAD(P)-binding Rossmann-fold domains"/>
    <property type="match status" value="1"/>
</dbReference>
<evidence type="ECO:0000313" key="3">
    <source>
        <dbReference type="EMBL" id="KAJ5101215.1"/>
    </source>
</evidence>
<proteinExistence type="predicted"/>
<gene>
    <name evidence="3" type="ORF">N7456_007267</name>
</gene>
<dbReference type="Pfam" id="PF03446">
    <property type="entry name" value="NAD_binding_2"/>
    <property type="match status" value="1"/>
</dbReference>
<organism evidence="3 4">
    <name type="scientific">Penicillium angulare</name>
    <dbReference type="NCBI Taxonomy" id="116970"/>
    <lineage>
        <taxon>Eukaryota</taxon>
        <taxon>Fungi</taxon>
        <taxon>Dikarya</taxon>
        <taxon>Ascomycota</taxon>
        <taxon>Pezizomycotina</taxon>
        <taxon>Eurotiomycetes</taxon>
        <taxon>Eurotiomycetidae</taxon>
        <taxon>Eurotiales</taxon>
        <taxon>Aspergillaceae</taxon>
        <taxon>Penicillium</taxon>
    </lineage>
</organism>